<accession>A0A974WJG2</accession>
<evidence type="ECO:0000256" key="10">
    <source>
        <dbReference type="ARBA" id="ARBA00023125"/>
    </source>
</evidence>
<dbReference type="GO" id="GO:0008270">
    <property type="term" value="F:zinc ion binding"/>
    <property type="evidence" value="ECO:0007669"/>
    <property type="project" value="TreeGrafter"/>
</dbReference>
<evidence type="ECO:0000313" key="14">
    <source>
        <dbReference type="EMBL" id="QSE97280.1"/>
    </source>
</evidence>
<evidence type="ECO:0000256" key="3">
    <source>
        <dbReference type="ARBA" id="ARBA00011738"/>
    </source>
</evidence>
<dbReference type="PANTHER" id="PTHR33202:SF2">
    <property type="entry name" value="FERRIC UPTAKE REGULATION PROTEIN"/>
    <property type="match status" value="1"/>
</dbReference>
<name>A0A974WJG2_9BACT</name>
<dbReference type="SUPFAM" id="SSF46785">
    <property type="entry name" value="Winged helix' DNA-binding domain"/>
    <property type="match status" value="1"/>
</dbReference>
<sequence>MALNEKVYEEVKKIFTAYLENKGLRKTPERYAILEEIYTRDGHFDVESLYISMKNKNYRVSRATVYNTLDLLVECDLVSKHQFGRNLAQYEKSFGYKQHDHLICTECHKVVEFCDPRIHNIQTMVGDLLNFDIVHHSLNLYGICGDCRIKLKTKDKS</sequence>
<dbReference type="Gene3D" id="1.10.10.10">
    <property type="entry name" value="Winged helix-like DNA-binding domain superfamily/Winged helix DNA-binding domain"/>
    <property type="match status" value="1"/>
</dbReference>
<dbReference type="PANTHER" id="PTHR33202">
    <property type="entry name" value="ZINC UPTAKE REGULATION PROTEIN"/>
    <property type="match status" value="1"/>
</dbReference>
<keyword evidence="9" id="KW-0805">Transcription regulation</keyword>
<dbReference type="GO" id="GO:0005829">
    <property type="term" value="C:cytosol"/>
    <property type="evidence" value="ECO:0007669"/>
    <property type="project" value="TreeGrafter"/>
</dbReference>
<comment type="cofactor">
    <cofactor evidence="13">
        <name>Mn(2+)</name>
        <dbReference type="ChEBI" id="CHEBI:29035"/>
    </cofactor>
    <cofactor evidence="13">
        <name>Fe(2+)</name>
        <dbReference type="ChEBI" id="CHEBI:29033"/>
    </cofactor>
    <text evidence="13">Binds 1 Mn(2+) or Fe(2+) ion per subunit.</text>
</comment>
<organism evidence="14 15">
    <name type="scientific">Fulvivirga lutea</name>
    <dbReference type="NCBI Taxonomy" id="2810512"/>
    <lineage>
        <taxon>Bacteria</taxon>
        <taxon>Pseudomonadati</taxon>
        <taxon>Bacteroidota</taxon>
        <taxon>Cytophagia</taxon>
        <taxon>Cytophagales</taxon>
        <taxon>Fulvivirgaceae</taxon>
        <taxon>Fulvivirga</taxon>
    </lineage>
</organism>
<proteinExistence type="inferred from homology"/>
<evidence type="ECO:0000256" key="2">
    <source>
        <dbReference type="ARBA" id="ARBA00007957"/>
    </source>
</evidence>
<evidence type="ECO:0000256" key="7">
    <source>
        <dbReference type="ARBA" id="ARBA00022723"/>
    </source>
</evidence>
<dbReference type="InterPro" id="IPR043135">
    <property type="entry name" value="Fur_C"/>
</dbReference>
<keyword evidence="11" id="KW-0804">Transcription</keyword>
<comment type="subunit">
    <text evidence="3">Homodimer.</text>
</comment>
<dbReference type="CDD" id="cd07153">
    <property type="entry name" value="Fur_like"/>
    <property type="match status" value="1"/>
</dbReference>
<feature type="binding site" evidence="12">
    <location>
        <position position="104"/>
    </location>
    <ligand>
        <name>Zn(2+)</name>
        <dbReference type="ChEBI" id="CHEBI:29105"/>
    </ligand>
</feature>
<dbReference type="Proteomes" id="UP000662783">
    <property type="component" value="Chromosome"/>
</dbReference>
<evidence type="ECO:0000256" key="12">
    <source>
        <dbReference type="PIRSR" id="PIRSR602481-1"/>
    </source>
</evidence>
<dbReference type="EMBL" id="CP070608">
    <property type="protein sequence ID" value="QSE97280.1"/>
    <property type="molecule type" value="Genomic_DNA"/>
</dbReference>
<protein>
    <recommendedName>
        <fullName evidence="4">Ferric uptake regulation protein</fullName>
    </recommendedName>
</protein>
<comment type="cofactor">
    <cofactor evidence="12">
        <name>Zn(2+)</name>
        <dbReference type="ChEBI" id="CHEBI:29105"/>
    </cofactor>
    <text evidence="12">Binds 1 zinc ion per subunit.</text>
</comment>
<dbReference type="Pfam" id="PF01475">
    <property type="entry name" value="FUR"/>
    <property type="match status" value="1"/>
</dbReference>
<keyword evidence="13" id="KW-0408">Iron</keyword>
<dbReference type="GO" id="GO:0003700">
    <property type="term" value="F:DNA-binding transcription factor activity"/>
    <property type="evidence" value="ECO:0007669"/>
    <property type="project" value="InterPro"/>
</dbReference>
<comment type="subcellular location">
    <subcellularLocation>
        <location evidence="1">Cytoplasm</location>
    </subcellularLocation>
</comment>
<feature type="binding site" evidence="12">
    <location>
        <position position="107"/>
    </location>
    <ligand>
        <name>Zn(2+)</name>
        <dbReference type="ChEBI" id="CHEBI:29105"/>
    </ligand>
</feature>
<evidence type="ECO:0000256" key="1">
    <source>
        <dbReference type="ARBA" id="ARBA00004496"/>
    </source>
</evidence>
<feature type="binding site" evidence="12">
    <location>
        <position position="144"/>
    </location>
    <ligand>
        <name>Zn(2+)</name>
        <dbReference type="ChEBI" id="CHEBI:29105"/>
    </ligand>
</feature>
<evidence type="ECO:0000256" key="9">
    <source>
        <dbReference type="ARBA" id="ARBA00023015"/>
    </source>
</evidence>
<feature type="binding site" evidence="13">
    <location>
        <position position="100"/>
    </location>
    <ligand>
        <name>Fe cation</name>
        <dbReference type="ChEBI" id="CHEBI:24875"/>
    </ligand>
</feature>
<keyword evidence="8 12" id="KW-0862">Zinc</keyword>
<evidence type="ECO:0000313" key="15">
    <source>
        <dbReference type="Proteomes" id="UP000662783"/>
    </source>
</evidence>
<dbReference type="RefSeq" id="WP_205721791.1">
    <property type="nucleotide sequence ID" value="NZ_CP070608.1"/>
</dbReference>
<dbReference type="Gene3D" id="3.30.1490.190">
    <property type="match status" value="1"/>
</dbReference>
<dbReference type="InterPro" id="IPR002481">
    <property type="entry name" value="FUR"/>
</dbReference>
<dbReference type="GO" id="GO:1900376">
    <property type="term" value="P:regulation of secondary metabolite biosynthetic process"/>
    <property type="evidence" value="ECO:0007669"/>
    <property type="project" value="TreeGrafter"/>
</dbReference>
<keyword evidence="7 12" id="KW-0479">Metal-binding</keyword>
<evidence type="ECO:0000256" key="4">
    <source>
        <dbReference type="ARBA" id="ARBA00020910"/>
    </source>
</evidence>
<keyword evidence="5" id="KW-0963">Cytoplasm</keyword>
<feature type="binding site" evidence="13">
    <location>
        <position position="136"/>
    </location>
    <ligand>
        <name>Fe cation</name>
        <dbReference type="ChEBI" id="CHEBI:24875"/>
    </ligand>
</feature>
<dbReference type="AlphaFoldDB" id="A0A974WJG2"/>
<gene>
    <name evidence="14" type="ORF">JR347_17100</name>
</gene>
<keyword evidence="15" id="KW-1185">Reference proteome</keyword>
<evidence type="ECO:0000256" key="11">
    <source>
        <dbReference type="ARBA" id="ARBA00023163"/>
    </source>
</evidence>
<evidence type="ECO:0000256" key="6">
    <source>
        <dbReference type="ARBA" id="ARBA00022491"/>
    </source>
</evidence>
<dbReference type="GO" id="GO:0045892">
    <property type="term" value="P:negative regulation of DNA-templated transcription"/>
    <property type="evidence" value="ECO:0007669"/>
    <property type="project" value="TreeGrafter"/>
</dbReference>
<evidence type="ECO:0000256" key="8">
    <source>
        <dbReference type="ARBA" id="ARBA00022833"/>
    </source>
</evidence>
<evidence type="ECO:0000256" key="5">
    <source>
        <dbReference type="ARBA" id="ARBA00022490"/>
    </source>
</evidence>
<keyword evidence="6" id="KW-0678">Repressor</keyword>
<dbReference type="GO" id="GO:0000976">
    <property type="term" value="F:transcription cis-regulatory region binding"/>
    <property type="evidence" value="ECO:0007669"/>
    <property type="project" value="TreeGrafter"/>
</dbReference>
<keyword evidence="10" id="KW-0238">DNA-binding</keyword>
<feature type="binding site" evidence="12">
    <location>
        <position position="147"/>
    </location>
    <ligand>
        <name>Zn(2+)</name>
        <dbReference type="ChEBI" id="CHEBI:29105"/>
    </ligand>
</feature>
<comment type="similarity">
    <text evidence="2">Belongs to the Fur family.</text>
</comment>
<dbReference type="KEGG" id="fuv:JR347_17100"/>
<evidence type="ECO:0000256" key="13">
    <source>
        <dbReference type="PIRSR" id="PIRSR602481-2"/>
    </source>
</evidence>
<dbReference type="InterPro" id="IPR036388">
    <property type="entry name" value="WH-like_DNA-bd_sf"/>
</dbReference>
<dbReference type="InterPro" id="IPR036390">
    <property type="entry name" value="WH_DNA-bd_sf"/>
</dbReference>
<reference evidence="14" key="1">
    <citation type="submission" date="2021-02" db="EMBL/GenBank/DDBJ databases">
        <title>Fulvivirga sp. S481 isolated from sea water.</title>
        <authorList>
            <person name="Bae S.S."/>
            <person name="Baek K."/>
        </authorList>
    </citation>
    <scope>NUCLEOTIDE SEQUENCE</scope>
    <source>
        <strain evidence="14">S481</strain>
    </source>
</reference>